<dbReference type="InterPro" id="IPR019423">
    <property type="entry name" value="7TM_GPCR_serpentine_rcpt_Srj"/>
</dbReference>
<reference evidence="2" key="1">
    <citation type="journal article" date="2008" name="Nat. Genet.">
        <title>The Pristionchus pacificus genome provides a unique perspective on nematode lifestyle and parasitism.</title>
        <authorList>
            <person name="Dieterich C."/>
            <person name="Clifton S.W."/>
            <person name="Schuster L.N."/>
            <person name="Chinwalla A."/>
            <person name="Delehaunty K."/>
            <person name="Dinkelacker I."/>
            <person name="Fulton L."/>
            <person name="Fulton R."/>
            <person name="Godfrey J."/>
            <person name="Minx P."/>
            <person name="Mitreva M."/>
            <person name="Roeseler W."/>
            <person name="Tian H."/>
            <person name="Witte H."/>
            <person name="Yang S.P."/>
            <person name="Wilson R.K."/>
            <person name="Sommer R.J."/>
        </authorList>
    </citation>
    <scope>NUCLEOTIDE SEQUENCE [LARGE SCALE GENOMIC DNA]</scope>
    <source>
        <strain evidence="2">PS312</strain>
    </source>
</reference>
<dbReference type="SUPFAM" id="SSF81321">
    <property type="entry name" value="Family A G protein-coupled receptor-like"/>
    <property type="match status" value="1"/>
</dbReference>
<dbReference type="Proteomes" id="UP000005239">
    <property type="component" value="Unassembled WGS sequence"/>
</dbReference>
<sequence length="285" mass="32587">CGVLFNLVLIILINKYSRSKLGTYKYLLYIFAIYDFSSILTAFFCASFTVPFALVIINFLYRYWAVQQPHRIRLYSNILFCFVLAFVCFLGAAAWYCAVFLGCTGQEESLAKTTARFAYRRQYGEIIMEGYVLMEHWKDDQFNIRPALVLLYFDTLNNYRLLDSLPNSALYSKSRANGMVHSRSTRPAAYCALRTDCSTRALSVYSLLFRALFSVLWHFCIPTNRFHDHFNSCFPPVVAVVIIALMADYRNGLASAFLKVIRRGDERQSTTSVATSQSISLSTAL</sequence>
<dbReference type="AlphaFoldDB" id="A0A2A6CLI4"/>
<dbReference type="EnsemblMetazoa" id="PPA40978.1">
    <property type="protein sequence ID" value="PPA40978.1"/>
    <property type="gene ID" value="WBGene00279347"/>
</dbReference>
<evidence type="ECO:0000313" key="2">
    <source>
        <dbReference type="Proteomes" id="UP000005239"/>
    </source>
</evidence>
<proteinExistence type="predicted"/>
<dbReference type="PANTHER" id="PTHR45907">
    <property type="entry name" value="SERPENTINE RECEPTOR, CLASS J"/>
    <property type="match status" value="1"/>
</dbReference>
<keyword evidence="2" id="KW-1185">Reference proteome</keyword>
<gene>
    <name evidence="1" type="primary">WBGene00279347</name>
</gene>
<accession>A0A8R1YZE5</accession>
<reference evidence="1" key="2">
    <citation type="submission" date="2022-06" db="UniProtKB">
        <authorList>
            <consortium name="EnsemblMetazoa"/>
        </authorList>
    </citation>
    <scope>IDENTIFICATION</scope>
    <source>
        <strain evidence="1">PS312</strain>
    </source>
</reference>
<dbReference type="InterPro" id="IPR019428">
    <property type="entry name" value="7TM_GPCR_serpentine_rcpt_Str"/>
</dbReference>
<name>A0A2A6CLI4_PRIPA</name>
<organism evidence="1 2">
    <name type="scientific">Pristionchus pacificus</name>
    <name type="common">Parasitic nematode worm</name>
    <dbReference type="NCBI Taxonomy" id="54126"/>
    <lineage>
        <taxon>Eukaryota</taxon>
        <taxon>Metazoa</taxon>
        <taxon>Ecdysozoa</taxon>
        <taxon>Nematoda</taxon>
        <taxon>Chromadorea</taxon>
        <taxon>Rhabditida</taxon>
        <taxon>Rhabditina</taxon>
        <taxon>Diplogasteromorpha</taxon>
        <taxon>Diplogasteroidea</taxon>
        <taxon>Neodiplogasteridae</taxon>
        <taxon>Pristionchus</taxon>
    </lineage>
</organism>
<dbReference type="PANTHER" id="PTHR45907:SF16">
    <property type="entry name" value="SERPENTINE RECEPTOR, CLASS J"/>
    <property type="match status" value="1"/>
</dbReference>
<evidence type="ECO:0000313" key="1">
    <source>
        <dbReference type="EnsemblMetazoa" id="PPA40978.1"/>
    </source>
</evidence>
<accession>A0A2A6CLI4</accession>
<protein>
    <submittedName>
        <fullName evidence="1">G protein-coupled receptor</fullName>
    </submittedName>
</protein>
<dbReference type="Pfam" id="PF10326">
    <property type="entry name" value="7TM_GPCR_Str"/>
    <property type="match status" value="2"/>
</dbReference>